<comment type="caution">
    <text evidence="1">The sequence shown here is derived from an EMBL/GenBank/DDBJ whole genome shotgun (WGS) entry which is preliminary data.</text>
</comment>
<sequence length="303" mass="34588">MKIHSMLIDQQACDVQWRLKIYVEFKHAHHHFSSSLCCSCSSTVVEFKSQVMMSSNVATAWEIPNPTYCKVKVHRSICLELHRLIDRILQIILAIESARPNCALAMNTLCSLHFTLDKAKSVIKHCSECSKLYLAITSRRILSRCQKIQKAFELYLAQIQNAVPIPLATKISAILHDLKDMEFSLEFAEDEAGKVVVSLLEKNFPDSVSMEKEELEAIHIATSRLEITSLFSLLVEKATLKRQLAQVNDTNQKEKELLEYLLYLLIKYGNSISQFQNESHSLKSECHDQSFEHELVVDEASCQ</sequence>
<proteinExistence type="predicted"/>
<evidence type="ECO:0000313" key="2">
    <source>
        <dbReference type="Proteomes" id="UP001367508"/>
    </source>
</evidence>
<protein>
    <submittedName>
        <fullName evidence="1">Uncharacterized protein</fullName>
    </submittedName>
</protein>
<dbReference type="GO" id="GO:0007166">
    <property type="term" value="P:cell surface receptor signaling pathway"/>
    <property type="evidence" value="ECO:0007669"/>
    <property type="project" value="InterPro"/>
</dbReference>
<dbReference type="AlphaFoldDB" id="A0AAN9KS11"/>
<dbReference type="Proteomes" id="UP001367508">
    <property type="component" value="Unassembled WGS sequence"/>
</dbReference>
<dbReference type="InterPro" id="IPR036537">
    <property type="entry name" value="Adaptor_Cbl_N_dom_sf"/>
</dbReference>
<evidence type="ECO:0000313" key="1">
    <source>
        <dbReference type="EMBL" id="KAK7321761.1"/>
    </source>
</evidence>
<gene>
    <name evidence="1" type="ORF">VNO77_32680</name>
</gene>
<keyword evidence="2" id="KW-1185">Reference proteome</keyword>
<accession>A0AAN9KS11</accession>
<name>A0AAN9KS11_CANGL</name>
<organism evidence="1 2">
    <name type="scientific">Canavalia gladiata</name>
    <name type="common">Sword bean</name>
    <name type="synonym">Dolichos gladiatus</name>
    <dbReference type="NCBI Taxonomy" id="3824"/>
    <lineage>
        <taxon>Eukaryota</taxon>
        <taxon>Viridiplantae</taxon>
        <taxon>Streptophyta</taxon>
        <taxon>Embryophyta</taxon>
        <taxon>Tracheophyta</taxon>
        <taxon>Spermatophyta</taxon>
        <taxon>Magnoliopsida</taxon>
        <taxon>eudicotyledons</taxon>
        <taxon>Gunneridae</taxon>
        <taxon>Pentapetalae</taxon>
        <taxon>rosids</taxon>
        <taxon>fabids</taxon>
        <taxon>Fabales</taxon>
        <taxon>Fabaceae</taxon>
        <taxon>Papilionoideae</taxon>
        <taxon>50 kb inversion clade</taxon>
        <taxon>NPAAA clade</taxon>
        <taxon>indigoferoid/millettioid clade</taxon>
        <taxon>Phaseoleae</taxon>
        <taxon>Canavalia</taxon>
    </lineage>
</organism>
<dbReference type="EMBL" id="JAYMYQ010000007">
    <property type="protein sequence ID" value="KAK7321761.1"/>
    <property type="molecule type" value="Genomic_DNA"/>
</dbReference>
<dbReference type="Gene3D" id="1.20.930.20">
    <property type="entry name" value="Adaptor protein Cbl, N-terminal domain"/>
    <property type="match status" value="1"/>
</dbReference>
<reference evidence="1 2" key="1">
    <citation type="submission" date="2024-01" db="EMBL/GenBank/DDBJ databases">
        <title>The genomes of 5 underutilized Papilionoideae crops provide insights into root nodulation and disease resistanc.</title>
        <authorList>
            <person name="Jiang F."/>
        </authorList>
    </citation>
    <scope>NUCLEOTIDE SEQUENCE [LARGE SCALE GENOMIC DNA]</scope>
    <source>
        <strain evidence="1">LVBAO_FW01</strain>
        <tissue evidence="1">Leaves</tissue>
    </source>
</reference>